<feature type="domain" description="DUF1592" evidence="5">
    <location>
        <begin position="466"/>
        <end position="592"/>
    </location>
</feature>
<dbReference type="InterPro" id="IPR013043">
    <property type="entry name" value="DUF1595"/>
</dbReference>
<evidence type="ECO:0000259" key="4">
    <source>
        <dbReference type="Pfam" id="PF07627"/>
    </source>
</evidence>
<dbReference type="Pfam" id="PF07627">
    <property type="entry name" value="PSCyt3"/>
    <property type="match status" value="1"/>
</dbReference>
<dbReference type="InterPro" id="IPR011478">
    <property type="entry name" value="DUF1585"/>
</dbReference>
<name>A0A512ALT1_9SPHN</name>
<dbReference type="EMBL" id="BJYR01000016">
    <property type="protein sequence ID" value="GEO00646.1"/>
    <property type="molecule type" value="Genomic_DNA"/>
</dbReference>
<dbReference type="Pfam" id="PF07624">
    <property type="entry name" value="PSD2"/>
    <property type="match status" value="1"/>
</dbReference>
<evidence type="ECO:0000259" key="6">
    <source>
        <dbReference type="Pfam" id="PF07637"/>
    </source>
</evidence>
<sequence length="818" mass="88506">MLALSALVSASCLYAAADDPVTTTAVPASGPSLGESRAALIEPMLADYCSRCHNDFDHVAGLSVDGLKASDVAEGRNAEAWEKILRRVAAGEMPPHSKKQPDPAQRADFVAWLDEGRAQYVMAHPDPGAAPVRRLNRREYANAVRDLLGIEGDFAGALPPDNSGFGFDNIADVLSVSPTLMERYVAVAGKAARLATGLVPKRDFVTTWQVAKDGSVMNTGIPAYNERAGADLPLGSRGGTAVRYTARWDGAYDIAVWLNSNTNNESDRLPEDRFALRVPMKAGVHSVAVSFRRQTWPDETVQTVRNTTDYVPLPLEKPADLPLDVWVDGQRAGVLTVPSFRVHPRYSQHNFPRDVLQLDVAGPFDAGGNAELASRKAVFVCQPKRAADEAPCAKRILGGLAKRAWRGPVSDADLSPLLKIYAGERAAGGFESGIEAGIEALLVSPRFLFAVETPVAGAAGSVARVSDYDLATRLSLFLWSSIPDERLLTLAGQGKLRQPSVLGAEIARMLGDKRAEALTENFAGQWLYLRNLDQQRPDITEFPQFDVPLRSAMATETRMFFAHVLSANRPVTDFLRADYTFLNERLARHYGIAGVRGPAFRKVALSSDLPRGGLLGQASILTVTSYGNRTSVVKRGKWILDNLLASPPPPPPADVPALKAEHDGKLLTAREQLELHRANPACASCHQRMDPLGFALENFDAVGAWRTQDAGQVIDAGAVLADGTAFKGFAGLQQILLDRREEFARAFTERLMTYALGRGLGPQDMPAVRAIARDAAKDDWRVQTIIKGIVMSPGFTLRRLPAAPTAVALAAGGWRPHQ</sequence>
<reference evidence="7 8" key="1">
    <citation type="submission" date="2019-07" db="EMBL/GenBank/DDBJ databases">
        <title>Whole genome shotgun sequence of Novosphingobium sediminis NBRC 106119.</title>
        <authorList>
            <person name="Hosoyama A."/>
            <person name="Uohara A."/>
            <person name="Ohji S."/>
            <person name="Ichikawa N."/>
        </authorList>
    </citation>
    <scope>NUCLEOTIDE SEQUENCE [LARGE SCALE GENOMIC DNA]</scope>
    <source>
        <strain evidence="7 8">NBRC 106119</strain>
    </source>
</reference>
<dbReference type="Pfam" id="PF07637">
    <property type="entry name" value="PSD5"/>
    <property type="match status" value="1"/>
</dbReference>
<keyword evidence="1" id="KW-0732">Signal</keyword>
<feature type="domain" description="DUF1595" evidence="6">
    <location>
        <begin position="392"/>
        <end position="452"/>
    </location>
</feature>
<feature type="domain" description="DUF1585" evidence="2">
    <location>
        <begin position="722"/>
        <end position="795"/>
    </location>
</feature>
<dbReference type="Proteomes" id="UP000321464">
    <property type="component" value="Unassembled WGS sequence"/>
</dbReference>
<protein>
    <recommendedName>
        <fullName evidence="9">DUF1592 domain-containing protein</fullName>
    </recommendedName>
</protein>
<dbReference type="Pfam" id="PF07631">
    <property type="entry name" value="PSD4"/>
    <property type="match status" value="1"/>
</dbReference>
<proteinExistence type="predicted"/>
<organism evidence="7 8">
    <name type="scientific">Novosphingobium sediminis</name>
    <dbReference type="NCBI Taxonomy" id="707214"/>
    <lineage>
        <taxon>Bacteria</taxon>
        <taxon>Pseudomonadati</taxon>
        <taxon>Pseudomonadota</taxon>
        <taxon>Alphaproteobacteria</taxon>
        <taxon>Sphingomonadales</taxon>
        <taxon>Sphingomonadaceae</taxon>
        <taxon>Novosphingobium</taxon>
    </lineage>
</organism>
<evidence type="ECO:0008006" key="9">
    <source>
        <dbReference type="Google" id="ProtNLM"/>
    </source>
</evidence>
<gene>
    <name evidence="7" type="ORF">NSE01_24780</name>
</gene>
<evidence type="ECO:0000313" key="7">
    <source>
        <dbReference type="EMBL" id="GEO00646.1"/>
    </source>
</evidence>
<feature type="domain" description="DUF1588" evidence="4">
    <location>
        <begin position="611"/>
        <end position="709"/>
    </location>
</feature>
<comment type="caution">
    <text evidence="7">The sequence shown here is derived from an EMBL/GenBank/DDBJ whole genome shotgun (WGS) entry which is preliminary data.</text>
</comment>
<evidence type="ECO:0000256" key="1">
    <source>
        <dbReference type="SAM" id="SignalP"/>
    </source>
</evidence>
<dbReference type="AlphaFoldDB" id="A0A512ALT1"/>
<feature type="domain" description="DUF1587" evidence="3">
    <location>
        <begin position="133"/>
        <end position="196"/>
    </location>
</feature>
<dbReference type="InterPro" id="IPR013042">
    <property type="entry name" value="DUF1592"/>
</dbReference>
<evidence type="ECO:0000259" key="3">
    <source>
        <dbReference type="Pfam" id="PF07626"/>
    </source>
</evidence>
<dbReference type="InterPro" id="IPR013039">
    <property type="entry name" value="DUF1588"/>
</dbReference>
<keyword evidence="8" id="KW-1185">Reference proteome</keyword>
<dbReference type="Pfam" id="PF07626">
    <property type="entry name" value="PSD3"/>
    <property type="match status" value="1"/>
</dbReference>
<feature type="signal peptide" evidence="1">
    <location>
        <begin position="1"/>
        <end position="17"/>
    </location>
</feature>
<feature type="chain" id="PRO_5022105031" description="DUF1592 domain-containing protein" evidence="1">
    <location>
        <begin position="18"/>
        <end position="818"/>
    </location>
</feature>
<dbReference type="InterPro" id="IPR013036">
    <property type="entry name" value="DUF1587"/>
</dbReference>
<evidence type="ECO:0000259" key="5">
    <source>
        <dbReference type="Pfam" id="PF07631"/>
    </source>
</evidence>
<accession>A0A512ALT1</accession>
<evidence type="ECO:0000313" key="8">
    <source>
        <dbReference type="Proteomes" id="UP000321464"/>
    </source>
</evidence>
<evidence type="ECO:0000259" key="2">
    <source>
        <dbReference type="Pfam" id="PF07624"/>
    </source>
</evidence>